<dbReference type="AlphaFoldDB" id="A0A917RYD5"/>
<comment type="caution">
    <text evidence="4">The sequence shown here is derived from an EMBL/GenBank/DDBJ whole genome shotgun (WGS) entry which is preliminary data.</text>
</comment>
<dbReference type="Gene3D" id="3.50.50.60">
    <property type="entry name" value="FAD/NAD(P)-binding domain"/>
    <property type="match status" value="1"/>
</dbReference>
<evidence type="ECO:0000313" key="4">
    <source>
        <dbReference type="EMBL" id="GGL42748.1"/>
    </source>
</evidence>
<evidence type="ECO:0000313" key="5">
    <source>
        <dbReference type="Proteomes" id="UP000654670"/>
    </source>
</evidence>
<dbReference type="EMBL" id="BMOK01000001">
    <property type="protein sequence ID" value="GGL42748.1"/>
    <property type="molecule type" value="Genomic_DNA"/>
</dbReference>
<dbReference type="Proteomes" id="UP000654670">
    <property type="component" value="Unassembled WGS sequence"/>
</dbReference>
<organism evidence="4 5">
    <name type="scientific">Sporolactobacillus putidus</name>
    <dbReference type="NCBI Taxonomy" id="492735"/>
    <lineage>
        <taxon>Bacteria</taxon>
        <taxon>Bacillati</taxon>
        <taxon>Bacillota</taxon>
        <taxon>Bacilli</taxon>
        <taxon>Bacillales</taxon>
        <taxon>Sporolactobacillaceae</taxon>
        <taxon>Sporolactobacillus</taxon>
    </lineage>
</organism>
<protein>
    <submittedName>
        <fullName evidence="4">Anaerobic glycerol-3-phosphate dehydrogenase subunit B</fullName>
    </submittedName>
</protein>
<dbReference type="InterPro" id="IPR036188">
    <property type="entry name" value="FAD/NAD-bd_sf"/>
</dbReference>
<proteinExistence type="predicted"/>
<dbReference type="GO" id="GO:0016491">
    <property type="term" value="F:oxidoreductase activity"/>
    <property type="evidence" value="ECO:0007669"/>
    <property type="project" value="UniProtKB-KW"/>
</dbReference>
<accession>A0A917RYD5</accession>
<reference evidence="4" key="1">
    <citation type="journal article" date="2014" name="Int. J. Syst. Evol. Microbiol.">
        <title>Complete genome sequence of Corynebacterium casei LMG S-19264T (=DSM 44701T), isolated from a smear-ripened cheese.</title>
        <authorList>
            <consortium name="US DOE Joint Genome Institute (JGI-PGF)"/>
            <person name="Walter F."/>
            <person name="Albersmeier A."/>
            <person name="Kalinowski J."/>
            <person name="Ruckert C."/>
        </authorList>
    </citation>
    <scope>NUCLEOTIDE SEQUENCE</scope>
    <source>
        <strain evidence="4">JCM 15325</strain>
    </source>
</reference>
<feature type="domain" description="FAD-dependent oxidoreductase 2 FAD-binding" evidence="3">
    <location>
        <begin position="3"/>
        <end position="310"/>
    </location>
</feature>
<gene>
    <name evidence="4" type="ORF">GCM10007968_03340</name>
</gene>
<dbReference type="SUPFAM" id="SSF51905">
    <property type="entry name" value="FAD/NAD(P)-binding domain"/>
    <property type="match status" value="1"/>
</dbReference>
<sequence>MYDVVVIGQGLSGMLSAIWAREEGCRTALVTTGAGKIMQSTGVMDLIPGSDGNLNEWMGIYHLGSWQQSRLNDAIRKFKTLMNRLGYPYKGEPQDLIPIVTGSGRIKHTALYPETISPVTEEGSAVVVGFNELTDFQPLFIRKNLQKERPLLSIDSIRIHLGKYSQRLMTQLDAARLLDQRDIRTDCIGQIKKQMAQKQIGRPDLFIFPASLGEDEWKETVGQFHSELRAKVTEAPGMPPNATAIRLNDRLKREAIRSGVRFYADTTVVGANMDGEEIKSLRIKTSGRVSNLSGKQFILATGGVLGGGFEITPEGIKESALHLETDSSGVMARLPVNLYPVGASKGVQMICHGIVGGVYTLLSTYEAVCGLRQSVTGGVGNA</sequence>
<dbReference type="Pfam" id="PF00890">
    <property type="entry name" value="FAD_binding_2"/>
    <property type="match status" value="1"/>
</dbReference>
<evidence type="ECO:0000256" key="2">
    <source>
        <dbReference type="ARBA" id="ARBA00023002"/>
    </source>
</evidence>
<keyword evidence="1" id="KW-0285">Flavoprotein</keyword>
<dbReference type="InterPro" id="IPR003953">
    <property type="entry name" value="FAD-dep_OxRdtase_2_FAD-bd"/>
</dbReference>
<keyword evidence="5" id="KW-1185">Reference proteome</keyword>
<reference evidence="4" key="2">
    <citation type="submission" date="2020-09" db="EMBL/GenBank/DDBJ databases">
        <authorList>
            <person name="Sun Q."/>
            <person name="Ohkuma M."/>
        </authorList>
    </citation>
    <scope>NUCLEOTIDE SEQUENCE</scope>
    <source>
        <strain evidence="4">JCM 15325</strain>
    </source>
</reference>
<keyword evidence="2" id="KW-0560">Oxidoreductase</keyword>
<evidence type="ECO:0000256" key="1">
    <source>
        <dbReference type="ARBA" id="ARBA00022630"/>
    </source>
</evidence>
<evidence type="ECO:0000259" key="3">
    <source>
        <dbReference type="Pfam" id="PF00890"/>
    </source>
</evidence>
<name>A0A917RYD5_9BACL</name>
<dbReference type="RefSeq" id="WP_188801244.1">
    <property type="nucleotide sequence ID" value="NZ_BMOK01000001.1"/>
</dbReference>